<dbReference type="InterPro" id="IPR046335">
    <property type="entry name" value="LacI/GalR-like_sensor"/>
</dbReference>
<keyword evidence="3" id="KW-0804">Transcription</keyword>
<dbReference type="STRING" id="1280954.HPO_05922"/>
<dbReference type="GO" id="GO:0003700">
    <property type="term" value="F:DNA-binding transcription factor activity"/>
    <property type="evidence" value="ECO:0007669"/>
    <property type="project" value="TreeGrafter"/>
</dbReference>
<dbReference type="CDD" id="cd01392">
    <property type="entry name" value="HTH_LacI"/>
    <property type="match status" value="1"/>
</dbReference>
<comment type="caution">
    <text evidence="5">The sequence shown here is derived from an EMBL/GenBank/DDBJ whole genome shotgun (WGS) entry which is preliminary data.</text>
</comment>
<protein>
    <submittedName>
        <fullName evidence="5">Transcriptional regulator, LacI family protein</fullName>
    </submittedName>
</protein>
<feature type="domain" description="HTH lacI-type" evidence="4">
    <location>
        <begin position="38"/>
        <end position="92"/>
    </location>
</feature>
<dbReference type="InterPro" id="IPR028082">
    <property type="entry name" value="Peripla_BP_I"/>
</dbReference>
<dbReference type="Gene3D" id="1.10.260.40">
    <property type="entry name" value="lambda repressor-like DNA-binding domains"/>
    <property type="match status" value="1"/>
</dbReference>
<keyword evidence="2" id="KW-0238">DNA-binding</keyword>
<keyword evidence="6" id="KW-1185">Reference proteome</keyword>
<accession>A0A062VIU0</accession>
<evidence type="ECO:0000259" key="4">
    <source>
        <dbReference type="PROSITE" id="PS50932"/>
    </source>
</evidence>
<keyword evidence="1" id="KW-0805">Transcription regulation</keyword>
<name>A0A062VIU0_9PROT</name>
<dbReference type="PATRIC" id="fig|1280954.3.peg.1210"/>
<dbReference type="Proteomes" id="UP000027100">
    <property type="component" value="Unassembled WGS sequence"/>
</dbReference>
<gene>
    <name evidence="5" type="ORF">HPO_05922</name>
</gene>
<evidence type="ECO:0000313" key="5">
    <source>
        <dbReference type="EMBL" id="KCZ99450.1"/>
    </source>
</evidence>
<dbReference type="PROSITE" id="PS50932">
    <property type="entry name" value="HTH_LACI_2"/>
    <property type="match status" value="1"/>
</dbReference>
<evidence type="ECO:0000256" key="3">
    <source>
        <dbReference type="ARBA" id="ARBA00023163"/>
    </source>
</evidence>
<dbReference type="AlphaFoldDB" id="A0A062VIU0"/>
<dbReference type="GO" id="GO:0000976">
    <property type="term" value="F:transcription cis-regulatory region binding"/>
    <property type="evidence" value="ECO:0007669"/>
    <property type="project" value="TreeGrafter"/>
</dbReference>
<dbReference type="eggNOG" id="COG1609">
    <property type="taxonomic scope" value="Bacteria"/>
</dbReference>
<dbReference type="SMART" id="SM00354">
    <property type="entry name" value="HTH_LACI"/>
    <property type="match status" value="1"/>
</dbReference>
<dbReference type="Gene3D" id="3.40.50.2300">
    <property type="match status" value="2"/>
</dbReference>
<dbReference type="Pfam" id="PF00356">
    <property type="entry name" value="LacI"/>
    <property type="match status" value="1"/>
</dbReference>
<dbReference type="SUPFAM" id="SSF53822">
    <property type="entry name" value="Periplasmic binding protein-like I"/>
    <property type="match status" value="1"/>
</dbReference>
<dbReference type="CDD" id="cd06295">
    <property type="entry name" value="PBP1_CelR"/>
    <property type="match status" value="1"/>
</dbReference>
<dbReference type="InterPro" id="IPR010982">
    <property type="entry name" value="Lambda_DNA-bd_dom_sf"/>
</dbReference>
<evidence type="ECO:0000313" key="6">
    <source>
        <dbReference type="Proteomes" id="UP000027100"/>
    </source>
</evidence>
<proteinExistence type="predicted"/>
<dbReference type="Pfam" id="PF13377">
    <property type="entry name" value="Peripla_BP_3"/>
    <property type="match status" value="1"/>
</dbReference>
<dbReference type="PANTHER" id="PTHR30146:SF120">
    <property type="entry name" value="ALANINE RACEMASE"/>
    <property type="match status" value="1"/>
</dbReference>
<dbReference type="PANTHER" id="PTHR30146">
    <property type="entry name" value="LACI-RELATED TRANSCRIPTIONAL REPRESSOR"/>
    <property type="match status" value="1"/>
</dbReference>
<dbReference type="InterPro" id="IPR000843">
    <property type="entry name" value="HTH_LacI"/>
</dbReference>
<sequence>MASTAYASVADAGRFGTVAHGRFIAYLGFQGPEMNKKITMIELAKIARVDISTVSRALSDSPVVKESTRKRIQRIASEVGYAVNAPASSLRRKSARALGMVIPLNPETDQTMSDPFFLEMVGGVSQAAAELDYDLVVSVPREASHAAEQRLLNTGRADGIIVIGQAARAAHLNDLAARNANFVVWGARMKGAKYTTVGSDNAKGGYIAAAHLFSRGARNILFLGDPGLPEVKLRYDGFKKAHQESGVAHDLSYLLRMNFGGRTTYDQVLEFLRAGNRIDGIFASSDILANSAMHALVAEGLSIPEDVKVVGYDNIGQSSMMTPPLTTVSQNIAEGGRMLVELLLAKLEGGTANSCFTKTELIIRHST</sequence>
<evidence type="ECO:0000256" key="1">
    <source>
        <dbReference type="ARBA" id="ARBA00023015"/>
    </source>
</evidence>
<organism evidence="5 6">
    <name type="scientific">Hyphomonas polymorpha PS728</name>
    <dbReference type="NCBI Taxonomy" id="1280954"/>
    <lineage>
        <taxon>Bacteria</taxon>
        <taxon>Pseudomonadati</taxon>
        <taxon>Pseudomonadota</taxon>
        <taxon>Alphaproteobacteria</taxon>
        <taxon>Hyphomonadales</taxon>
        <taxon>Hyphomonadaceae</taxon>
        <taxon>Hyphomonas</taxon>
    </lineage>
</organism>
<dbReference type="EMBL" id="ARYM01000005">
    <property type="protein sequence ID" value="KCZ99450.1"/>
    <property type="molecule type" value="Genomic_DNA"/>
</dbReference>
<evidence type="ECO:0000256" key="2">
    <source>
        <dbReference type="ARBA" id="ARBA00023125"/>
    </source>
</evidence>
<reference evidence="5 6" key="1">
    <citation type="journal article" date="2014" name="Antonie Van Leeuwenhoek">
        <title>Hyphomonas beringensis sp. nov. and Hyphomonas chukchiensis sp. nov., isolated from surface seawater of the Bering Sea and Chukchi Sea.</title>
        <authorList>
            <person name="Li C."/>
            <person name="Lai Q."/>
            <person name="Li G."/>
            <person name="Dong C."/>
            <person name="Wang J."/>
            <person name="Liao Y."/>
            <person name="Shao Z."/>
        </authorList>
    </citation>
    <scope>NUCLEOTIDE SEQUENCE [LARGE SCALE GENOMIC DNA]</scope>
    <source>
        <strain evidence="5 6">PS728</strain>
    </source>
</reference>
<dbReference type="SUPFAM" id="SSF47413">
    <property type="entry name" value="lambda repressor-like DNA-binding domains"/>
    <property type="match status" value="1"/>
</dbReference>